<evidence type="ECO:0000256" key="3">
    <source>
        <dbReference type="ARBA" id="ARBA00022325"/>
    </source>
</evidence>
<feature type="domain" description="Pyruvate carboxyltransferase" evidence="9">
    <location>
        <begin position="6"/>
        <end position="268"/>
    </location>
</feature>
<dbReference type="CDD" id="cd07941">
    <property type="entry name" value="DRE_TIM_LeuA3"/>
    <property type="match status" value="1"/>
</dbReference>
<protein>
    <recommendedName>
        <fullName evidence="3">(R)-citramalate synthase</fullName>
        <ecNumber evidence="8">2.3.3.21</ecNumber>
    </recommendedName>
</protein>
<dbReference type="EC" id="2.3.3.21" evidence="8"/>
<evidence type="ECO:0000313" key="10">
    <source>
        <dbReference type="EMBL" id="KKN23285.1"/>
    </source>
</evidence>
<evidence type="ECO:0000256" key="2">
    <source>
        <dbReference type="ARBA" id="ARBA00006154"/>
    </source>
</evidence>
<dbReference type="InterPro" id="IPR000891">
    <property type="entry name" value="PYR_CT"/>
</dbReference>
<evidence type="ECO:0000256" key="6">
    <source>
        <dbReference type="ARBA" id="ARBA00022679"/>
    </source>
</evidence>
<dbReference type="InterPro" id="IPR013785">
    <property type="entry name" value="Aldolase_TIM"/>
</dbReference>
<organism evidence="10">
    <name type="scientific">marine sediment metagenome</name>
    <dbReference type="NCBI Taxonomy" id="412755"/>
    <lineage>
        <taxon>unclassified sequences</taxon>
        <taxon>metagenomes</taxon>
        <taxon>ecological metagenomes</taxon>
    </lineage>
</organism>
<dbReference type="InterPro" id="IPR036230">
    <property type="entry name" value="LeuA_allosteric_dom_sf"/>
</dbReference>
<evidence type="ECO:0000256" key="8">
    <source>
        <dbReference type="ARBA" id="ARBA00034330"/>
    </source>
</evidence>
<dbReference type="PANTHER" id="PTHR43538">
    <property type="entry name" value="ALPHA-IPM SYNTHASE/HOMOCITRATE SYNTHASE"/>
    <property type="match status" value="1"/>
</dbReference>
<dbReference type="NCBIfam" id="TIGR00977">
    <property type="entry name" value="citramal_synth"/>
    <property type="match status" value="1"/>
</dbReference>
<keyword evidence="4" id="KW-0028">Amino-acid biosynthesis</keyword>
<dbReference type="InterPro" id="IPR054691">
    <property type="entry name" value="LeuA/HCS_post-cat"/>
</dbReference>
<keyword evidence="7" id="KW-0100">Branched-chain amino acid biosynthesis</keyword>
<dbReference type="PANTHER" id="PTHR43538:SF1">
    <property type="entry name" value="(R)-CITRAMALATE SYNTHASE"/>
    <property type="match status" value="1"/>
</dbReference>
<gene>
    <name evidence="10" type="ORF">LCGC14_0906560</name>
</gene>
<evidence type="ECO:0000256" key="7">
    <source>
        <dbReference type="ARBA" id="ARBA00023304"/>
    </source>
</evidence>
<dbReference type="Gene3D" id="1.10.238.260">
    <property type="match status" value="1"/>
</dbReference>
<evidence type="ECO:0000256" key="1">
    <source>
        <dbReference type="ARBA" id="ARBA00004743"/>
    </source>
</evidence>
<dbReference type="SUPFAM" id="SSF51569">
    <property type="entry name" value="Aldolase"/>
    <property type="match status" value="1"/>
</dbReference>
<dbReference type="Pfam" id="PF00682">
    <property type="entry name" value="HMGL-like"/>
    <property type="match status" value="1"/>
</dbReference>
<dbReference type="GO" id="GO:0003852">
    <property type="term" value="F:2-isopropylmalate synthase activity"/>
    <property type="evidence" value="ECO:0007669"/>
    <property type="project" value="InterPro"/>
</dbReference>
<evidence type="ECO:0000259" key="9">
    <source>
        <dbReference type="PROSITE" id="PS50991"/>
    </source>
</evidence>
<dbReference type="SUPFAM" id="SSF110921">
    <property type="entry name" value="2-isopropylmalate synthase LeuA, allosteric (dimerisation) domain"/>
    <property type="match status" value="1"/>
</dbReference>
<dbReference type="GO" id="GO:0043714">
    <property type="term" value="F:(R)-citramalate synthase activity"/>
    <property type="evidence" value="ECO:0007669"/>
    <property type="project" value="UniProtKB-EC"/>
</dbReference>
<dbReference type="InterPro" id="IPR013709">
    <property type="entry name" value="2-isopropylmalate_synth_dimer"/>
</dbReference>
<dbReference type="SMART" id="SM00917">
    <property type="entry name" value="LeuA_dimer"/>
    <property type="match status" value="1"/>
</dbReference>
<proteinExistence type="inferred from homology"/>
<name>A0A0F9NUY8_9ZZZZ</name>
<comment type="caution">
    <text evidence="10">The sequence shown here is derived from an EMBL/GenBank/DDBJ whole genome shotgun (WGS) entry which is preliminary data.</text>
</comment>
<dbReference type="InterPro" id="IPR002034">
    <property type="entry name" value="AIPM/Hcit_synth_CS"/>
</dbReference>
<dbReference type="Pfam" id="PF08502">
    <property type="entry name" value="LeuA_dimer"/>
    <property type="match status" value="1"/>
</dbReference>
<comment type="similarity">
    <text evidence="2">Belongs to the alpha-IPM synthase/homocitrate synthase family.</text>
</comment>
<dbReference type="EMBL" id="LAZR01002988">
    <property type="protein sequence ID" value="KKN23285.1"/>
    <property type="molecule type" value="Genomic_DNA"/>
</dbReference>
<sequence>MGKNQVFLYDTTLRDGAQREGLSFSVEDKLKIAKQLDKLGVHYIEGGMPAANPKDAEFFQKAKSLKLKTAKLVAFGSTRYKKTIPSKDRAIQAIAKSGVKAACIFGKSWTVHVEQTLRTTLEENLKMISDSVRYLKAKGMEVIYDAEHFFDAYKHDKDYALQTLKAAEDEGADFIVLCDTNGGTMPQEVAEMTRIVRTHVDAPIGIHAHNDSECAVANSLIAVRNGAVQVQGTINGYGERCGNANLISIIPALSLKMDVKGVKKKNLSLLTETAHYISELANISPDAHQPYVGQSAFAHKAGLHVSAMSQDEDAYQHIDPKLVGNASRILISELSGKSNIVIRAKHLGIDLSKKPRKVENILAKIKELEHVGYHFEAADGSFELLMQKALSKHKPLFKLESFRVLMEKREGSEVQTEATIKLHCEGQRILATAEGNGPVNALDKALRKAIGKVYPALEKIDLSDYKVRVLDEKKGTEAFVRVLIESSDGKESWGTIGVSENIIEASWQALVDSIEFGLS</sequence>
<dbReference type="Pfam" id="PF22617">
    <property type="entry name" value="HCS_D2"/>
    <property type="match status" value="1"/>
</dbReference>
<dbReference type="UniPathway" id="UPA00047">
    <property type="reaction ID" value="UER00066"/>
</dbReference>
<evidence type="ECO:0000256" key="5">
    <source>
        <dbReference type="ARBA" id="ARBA00022624"/>
    </source>
</evidence>
<dbReference type="InterPro" id="IPR005675">
    <property type="entry name" value="Citramal_synthase"/>
</dbReference>
<accession>A0A0F9NUY8</accession>
<dbReference type="GO" id="GO:0009098">
    <property type="term" value="P:L-leucine biosynthetic process"/>
    <property type="evidence" value="ECO:0007669"/>
    <property type="project" value="InterPro"/>
</dbReference>
<dbReference type="Gene3D" id="3.20.20.70">
    <property type="entry name" value="Aldolase class I"/>
    <property type="match status" value="1"/>
</dbReference>
<comment type="pathway">
    <text evidence="1">Amino-acid biosynthesis; L-isoleucine biosynthesis; 2-oxobutanoate from pyruvate: step 1/3.</text>
</comment>
<dbReference type="PROSITE" id="PS00815">
    <property type="entry name" value="AIPM_HOMOCIT_SYNTH_1"/>
    <property type="match status" value="1"/>
</dbReference>
<keyword evidence="6" id="KW-0808">Transferase</keyword>
<reference evidence="10" key="1">
    <citation type="journal article" date="2015" name="Nature">
        <title>Complex archaea that bridge the gap between prokaryotes and eukaryotes.</title>
        <authorList>
            <person name="Spang A."/>
            <person name="Saw J.H."/>
            <person name="Jorgensen S.L."/>
            <person name="Zaremba-Niedzwiedzka K."/>
            <person name="Martijn J."/>
            <person name="Lind A.E."/>
            <person name="van Eijk R."/>
            <person name="Schleper C."/>
            <person name="Guy L."/>
            <person name="Ettema T.J."/>
        </authorList>
    </citation>
    <scope>NUCLEOTIDE SEQUENCE</scope>
</reference>
<keyword evidence="5" id="KW-0412">Isoleucine biosynthesis</keyword>
<dbReference type="PROSITE" id="PS50991">
    <property type="entry name" value="PYR_CT"/>
    <property type="match status" value="1"/>
</dbReference>
<dbReference type="AlphaFoldDB" id="A0A0F9NUY8"/>
<dbReference type="GO" id="GO:0009097">
    <property type="term" value="P:isoleucine biosynthetic process"/>
    <property type="evidence" value="ECO:0007669"/>
    <property type="project" value="UniProtKB-UniPathway"/>
</dbReference>
<dbReference type="Gene3D" id="3.30.160.270">
    <property type="match status" value="1"/>
</dbReference>
<evidence type="ECO:0000256" key="4">
    <source>
        <dbReference type="ARBA" id="ARBA00022605"/>
    </source>
</evidence>